<sequence>LNLRTTLNFYKLPLEPGIVRIELPKVGILLDIPLQMIVSFISGENFHLVINNYPAFLRLVQYFISLNGLWRTFMKQRVSLQIIFLLL</sequence>
<dbReference type="InParanoid" id="E2AI82"/>
<dbReference type="EMBL" id="GL439665">
    <property type="protein sequence ID" value="EFN66857.1"/>
    <property type="molecule type" value="Genomic_DNA"/>
</dbReference>
<feature type="non-terminal residue" evidence="1">
    <location>
        <position position="1"/>
    </location>
</feature>
<name>E2AI82_CAMFO</name>
<protein>
    <submittedName>
        <fullName evidence="1">Uncharacterized protein</fullName>
    </submittedName>
</protein>
<evidence type="ECO:0000313" key="2">
    <source>
        <dbReference type="Proteomes" id="UP000000311"/>
    </source>
</evidence>
<organism evidence="2">
    <name type="scientific">Camponotus floridanus</name>
    <name type="common">Florida carpenter ant</name>
    <dbReference type="NCBI Taxonomy" id="104421"/>
    <lineage>
        <taxon>Eukaryota</taxon>
        <taxon>Metazoa</taxon>
        <taxon>Ecdysozoa</taxon>
        <taxon>Arthropoda</taxon>
        <taxon>Hexapoda</taxon>
        <taxon>Insecta</taxon>
        <taxon>Pterygota</taxon>
        <taxon>Neoptera</taxon>
        <taxon>Endopterygota</taxon>
        <taxon>Hymenoptera</taxon>
        <taxon>Apocrita</taxon>
        <taxon>Aculeata</taxon>
        <taxon>Formicoidea</taxon>
        <taxon>Formicidae</taxon>
        <taxon>Formicinae</taxon>
        <taxon>Camponotus</taxon>
    </lineage>
</organism>
<keyword evidence="2" id="KW-1185">Reference proteome</keyword>
<feature type="non-terminal residue" evidence="1">
    <location>
        <position position="87"/>
    </location>
</feature>
<dbReference type="OrthoDB" id="1652964at2759"/>
<evidence type="ECO:0000313" key="1">
    <source>
        <dbReference type="EMBL" id="EFN66857.1"/>
    </source>
</evidence>
<reference evidence="1 2" key="1">
    <citation type="journal article" date="2010" name="Science">
        <title>Genomic comparison of the ants Camponotus floridanus and Harpegnathos saltator.</title>
        <authorList>
            <person name="Bonasio R."/>
            <person name="Zhang G."/>
            <person name="Ye C."/>
            <person name="Mutti N.S."/>
            <person name="Fang X."/>
            <person name="Qin N."/>
            <person name="Donahue G."/>
            <person name="Yang P."/>
            <person name="Li Q."/>
            <person name="Li C."/>
            <person name="Zhang P."/>
            <person name="Huang Z."/>
            <person name="Berger S.L."/>
            <person name="Reinberg D."/>
            <person name="Wang J."/>
            <person name="Liebig J."/>
        </authorList>
    </citation>
    <scope>NUCLEOTIDE SEQUENCE [LARGE SCALE GENOMIC DNA]</scope>
    <source>
        <strain evidence="2">C129</strain>
    </source>
</reference>
<proteinExistence type="predicted"/>
<dbReference type="AlphaFoldDB" id="E2AI82"/>
<gene>
    <name evidence="1" type="ORF">EAG_11640</name>
</gene>
<accession>E2AI82</accession>
<dbReference type="Proteomes" id="UP000000311">
    <property type="component" value="Unassembled WGS sequence"/>
</dbReference>